<accession>A0A0D2PYV6</accession>
<reference evidence="1 2" key="1">
    <citation type="journal article" date="2012" name="Nature">
        <title>Repeated polyploidization of Gossypium genomes and the evolution of spinnable cotton fibres.</title>
        <authorList>
            <person name="Paterson A.H."/>
            <person name="Wendel J.F."/>
            <person name="Gundlach H."/>
            <person name="Guo H."/>
            <person name="Jenkins J."/>
            <person name="Jin D."/>
            <person name="Llewellyn D."/>
            <person name="Showmaker K.C."/>
            <person name="Shu S."/>
            <person name="Udall J."/>
            <person name="Yoo M.J."/>
            <person name="Byers R."/>
            <person name="Chen W."/>
            <person name="Doron-Faigenboim A."/>
            <person name="Duke M.V."/>
            <person name="Gong L."/>
            <person name="Grimwood J."/>
            <person name="Grover C."/>
            <person name="Grupp K."/>
            <person name="Hu G."/>
            <person name="Lee T.H."/>
            <person name="Li J."/>
            <person name="Lin L."/>
            <person name="Liu T."/>
            <person name="Marler B.S."/>
            <person name="Page J.T."/>
            <person name="Roberts A.W."/>
            <person name="Romanel E."/>
            <person name="Sanders W.S."/>
            <person name="Szadkowski E."/>
            <person name="Tan X."/>
            <person name="Tang H."/>
            <person name="Xu C."/>
            <person name="Wang J."/>
            <person name="Wang Z."/>
            <person name="Zhang D."/>
            <person name="Zhang L."/>
            <person name="Ashrafi H."/>
            <person name="Bedon F."/>
            <person name="Bowers J.E."/>
            <person name="Brubaker C.L."/>
            <person name="Chee P.W."/>
            <person name="Das S."/>
            <person name="Gingle A.R."/>
            <person name="Haigler C.H."/>
            <person name="Harker D."/>
            <person name="Hoffmann L.V."/>
            <person name="Hovav R."/>
            <person name="Jones D.C."/>
            <person name="Lemke C."/>
            <person name="Mansoor S."/>
            <person name="ur Rahman M."/>
            <person name="Rainville L.N."/>
            <person name="Rambani A."/>
            <person name="Reddy U.K."/>
            <person name="Rong J.K."/>
            <person name="Saranga Y."/>
            <person name="Scheffler B.E."/>
            <person name="Scheffler J.A."/>
            <person name="Stelly D.M."/>
            <person name="Triplett B.A."/>
            <person name="Van Deynze A."/>
            <person name="Vaslin M.F."/>
            <person name="Waghmare V.N."/>
            <person name="Walford S.A."/>
            <person name="Wright R.J."/>
            <person name="Zaki E.A."/>
            <person name="Zhang T."/>
            <person name="Dennis E.S."/>
            <person name="Mayer K.F."/>
            <person name="Peterson D.G."/>
            <person name="Rokhsar D.S."/>
            <person name="Wang X."/>
            <person name="Schmutz J."/>
        </authorList>
    </citation>
    <scope>NUCLEOTIDE SEQUENCE [LARGE SCALE GENOMIC DNA]</scope>
</reference>
<sequence length="67" mass="7799">MVGISCILFNPSSFRVCLNLGVKEYDRRYPSEYEERYVEMVNHNKRVLNQFCGLTSAEVPKPGAWKK</sequence>
<dbReference type="Proteomes" id="UP000032304">
    <property type="component" value="Chromosome 1"/>
</dbReference>
<proteinExistence type="predicted"/>
<protein>
    <submittedName>
        <fullName evidence="1">Uncharacterized protein</fullName>
    </submittedName>
</protein>
<organism evidence="1 2">
    <name type="scientific">Gossypium raimondii</name>
    <name type="common">Peruvian cotton</name>
    <name type="synonym">Gossypium klotzschianum subsp. raimondii</name>
    <dbReference type="NCBI Taxonomy" id="29730"/>
    <lineage>
        <taxon>Eukaryota</taxon>
        <taxon>Viridiplantae</taxon>
        <taxon>Streptophyta</taxon>
        <taxon>Embryophyta</taxon>
        <taxon>Tracheophyta</taxon>
        <taxon>Spermatophyta</taxon>
        <taxon>Magnoliopsida</taxon>
        <taxon>eudicotyledons</taxon>
        <taxon>Gunneridae</taxon>
        <taxon>Pentapetalae</taxon>
        <taxon>rosids</taxon>
        <taxon>malvids</taxon>
        <taxon>Malvales</taxon>
        <taxon>Malvaceae</taxon>
        <taxon>Malvoideae</taxon>
        <taxon>Gossypium</taxon>
    </lineage>
</organism>
<evidence type="ECO:0000313" key="2">
    <source>
        <dbReference type="Proteomes" id="UP000032304"/>
    </source>
</evidence>
<dbReference type="AlphaFoldDB" id="A0A0D2PYV6"/>
<keyword evidence="2" id="KW-1185">Reference proteome</keyword>
<evidence type="ECO:0000313" key="1">
    <source>
        <dbReference type="EMBL" id="KJB09411.1"/>
    </source>
</evidence>
<name>A0A0D2PYV6_GOSRA</name>
<dbReference type="EMBL" id="CM001740">
    <property type="protein sequence ID" value="KJB09411.1"/>
    <property type="molecule type" value="Genomic_DNA"/>
</dbReference>
<dbReference type="Gramene" id="KJB09411">
    <property type="protein sequence ID" value="KJB09411"/>
    <property type="gene ID" value="B456_001G140100"/>
</dbReference>
<gene>
    <name evidence="1" type="ORF">B456_001G140100</name>
</gene>